<dbReference type="EMBL" id="MFFV01000042">
    <property type="protein sequence ID" value="OGF18926.1"/>
    <property type="molecule type" value="Genomic_DNA"/>
</dbReference>
<protein>
    <submittedName>
        <fullName evidence="2">Uncharacterized protein</fullName>
    </submittedName>
</protein>
<evidence type="ECO:0000313" key="3">
    <source>
        <dbReference type="Proteomes" id="UP000177878"/>
    </source>
</evidence>
<sequence length="453" mass="49262">MNKIHQVLLGLFVVVFAAVAVDIRAAEINVADYFPIEVGFKQVYRYPGAGFASYHEIIGTKSYPFGMGYLWAESNSNPPSHDSYRALGRNEVGIVLFEISSIDGDIRHDPFLVEIPNNPKVGDRVINIHDPNNTFPVSQINTRGNVVVNSETITRIDRIDGVSQPPVLDSEPYVLIVEVISMGEVVITPAGIFLDTIKVKTIEVTDDNQTFYKWYARGVGLVKSAEDENGLRVWKELVYFGTGPFPTPVPTRTPQLTVTPTPTNTPVPSPTPTPTNTPAPSPVPQRPGTILYENAISSGDLAANGITEIAGTFTGMTPAEISIVPAAGDTLLSTSPLTQNYLLQIHAGANSGSLLLFNLAETIAVFSDEEIRISVIVRGDRTTQLFIGTIDTAGGQLTSVMEYLTTYPQAEWEVVTTSHQSRSGRVVPFVQVLGPGSVYIDRVEARVVPKNFF</sequence>
<evidence type="ECO:0000256" key="1">
    <source>
        <dbReference type="SAM" id="MobiDB-lite"/>
    </source>
</evidence>
<organism evidence="2 3">
    <name type="scientific">Candidatus Falkowbacteria bacterium RIFCSPLOWO2_02_FULL_45_15</name>
    <dbReference type="NCBI Taxonomy" id="1797988"/>
    <lineage>
        <taxon>Bacteria</taxon>
        <taxon>Candidatus Falkowiibacteriota</taxon>
    </lineage>
</organism>
<dbReference type="AlphaFoldDB" id="A0A1F5RWY0"/>
<gene>
    <name evidence="2" type="ORF">A3I35_00185</name>
</gene>
<comment type="caution">
    <text evidence="2">The sequence shown here is derived from an EMBL/GenBank/DDBJ whole genome shotgun (WGS) entry which is preliminary data.</text>
</comment>
<reference evidence="2 3" key="1">
    <citation type="journal article" date="2016" name="Nat. Commun.">
        <title>Thousands of microbial genomes shed light on interconnected biogeochemical processes in an aquifer system.</title>
        <authorList>
            <person name="Anantharaman K."/>
            <person name="Brown C.T."/>
            <person name="Hug L.A."/>
            <person name="Sharon I."/>
            <person name="Castelle C.J."/>
            <person name="Probst A.J."/>
            <person name="Thomas B.C."/>
            <person name="Singh A."/>
            <person name="Wilkins M.J."/>
            <person name="Karaoz U."/>
            <person name="Brodie E.L."/>
            <person name="Williams K.H."/>
            <person name="Hubbard S.S."/>
            <person name="Banfield J.F."/>
        </authorList>
    </citation>
    <scope>NUCLEOTIDE SEQUENCE [LARGE SCALE GENOMIC DNA]</scope>
</reference>
<feature type="region of interest" description="Disordered" evidence="1">
    <location>
        <begin position="249"/>
        <end position="288"/>
    </location>
</feature>
<feature type="compositionally biased region" description="Pro residues" evidence="1">
    <location>
        <begin position="263"/>
        <end position="285"/>
    </location>
</feature>
<name>A0A1F5RWY0_9BACT</name>
<dbReference type="Proteomes" id="UP000177878">
    <property type="component" value="Unassembled WGS sequence"/>
</dbReference>
<dbReference type="Gene3D" id="2.40.360.20">
    <property type="match status" value="1"/>
</dbReference>
<accession>A0A1F5RWY0</accession>
<proteinExistence type="predicted"/>
<feature type="compositionally biased region" description="Low complexity" evidence="1">
    <location>
        <begin position="252"/>
        <end position="262"/>
    </location>
</feature>
<evidence type="ECO:0000313" key="2">
    <source>
        <dbReference type="EMBL" id="OGF18926.1"/>
    </source>
</evidence>